<sequence length="809" mass="90849">MKRSSAASLQFLTSASSMSSRSYYRGGRNQWRRGFSDRPQYSSGGRGPQLVTGDSHFRSVQETNSGIRQAAGPQPYNQSQHRPQPPRYYPNPHFRRPPFDQSQGFQRPRPPKASDYRDWQYSKTAPRPNSENFIVLSYNILADYLAINHWRKLYFHIPRHMLDWEWRMRSILFELRLWSADIMCFQEVDRFQDLADQLKPRGYSGIWKMRTGNAVDGCAIFWRTSRFKLLHEESIEFNKLGLRDNVAQICVLEQLMSNNCTSNTSALPTSSAGSDKVIMCNIHVLYNPKRGEIKLGQVRMLLDRAYAVSKMWNAPIVLCGDFNCTPKSPLYNFISEQKLDLSGIDRDKVSGQASSEIRAPRQNNPNYIPNPNANPRILSSDNSSQTPLVINNKLDDSLSDMQKQNIPNDDSIPSVNNCSAPQVMRTMLAVSDASCAVLHSGSIKETKEMLEDVIDGCKEGTESTISVLINRFEENLTTSHRENESDLIHKSTPTGTSHSEETYPDKNEMEWTKSACPSNQVFCCENSPSNICKENKDINIDNLAQSLEVSPLPSSGYLSSQPIANDENSDLLTACQANISSGSTGLYYEGEEKLEDASPGEVNDFQLEHGMVGEDQNTFLSALHDKEDSFQTDFGQITQSDLAHFQSDCISVPIDRQVHSHGNEVLDGVSLDLDSESVTVDKTAYNPSLWTPMEVATATGNADCTFLEHPLKLKSAYAEVEDCSGTRDPNGEPLVTSYNRCFLGTVDYIWKSEGLQTIRVLAPIPKHAMQWTPGFPTKKWGSDHIALASELAFTKDATDNQLEVHYARD</sequence>
<dbReference type="EMBL" id="EQ973784">
    <property type="protein sequence ID" value="EEF48316.1"/>
    <property type="molecule type" value="Genomic_DNA"/>
</dbReference>
<feature type="region of interest" description="Disordered" evidence="1">
    <location>
        <begin position="479"/>
        <end position="503"/>
    </location>
</feature>
<feature type="domain" description="Endonuclease/exonuclease/phosphatase" evidence="2">
    <location>
        <begin position="174"/>
        <end position="784"/>
    </location>
</feature>
<dbReference type="Proteomes" id="UP000008311">
    <property type="component" value="Unassembled WGS sequence"/>
</dbReference>
<feature type="compositionally biased region" description="Basic and acidic residues" evidence="1">
    <location>
        <begin position="479"/>
        <end position="489"/>
    </location>
</feature>
<reference evidence="4" key="1">
    <citation type="journal article" date="2010" name="Nat. Biotechnol.">
        <title>Draft genome sequence of the oilseed species Ricinus communis.</title>
        <authorList>
            <person name="Chan A.P."/>
            <person name="Crabtree J."/>
            <person name="Zhao Q."/>
            <person name="Lorenzi H."/>
            <person name="Orvis J."/>
            <person name="Puiu D."/>
            <person name="Melake-Berhan A."/>
            <person name="Jones K.M."/>
            <person name="Redman J."/>
            <person name="Chen G."/>
            <person name="Cahoon E.B."/>
            <person name="Gedil M."/>
            <person name="Stanke M."/>
            <person name="Haas B.J."/>
            <person name="Wortman J.R."/>
            <person name="Fraser-Liggett C.M."/>
            <person name="Ravel J."/>
            <person name="Rabinowicz P.D."/>
        </authorList>
    </citation>
    <scope>NUCLEOTIDE SEQUENCE [LARGE SCALE GENOMIC DNA]</scope>
    <source>
        <strain evidence="4">cv. Hale</strain>
    </source>
</reference>
<dbReference type="PANTHER" id="PTHR12121">
    <property type="entry name" value="CARBON CATABOLITE REPRESSOR PROTEIN 4"/>
    <property type="match status" value="1"/>
</dbReference>
<evidence type="ECO:0000313" key="3">
    <source>
        <dbReference type="EMBL" id="EEF48316.1"/>
    </source>
</evidence>
<dbReference type="Pfam" id="PF03372">
    <property type="entry name" value="Exo_endo_phos"/>
    <property type="match status" value="1"/>
</dbReference>
<feature type="compositionally biased region" description="Polar residues" evidence="1">
    <location>
        <begin position="1"/>
        <end position="13"/>
    </location>
</feature>
<feature type="region of interest" description="Disordered" evidence="1">
    <location>
        <begin position="350"/>
        <end position="385"/>
    </location>
</feature>
<dbReference type="Gene3D" id="3.60.10.10">
    <property type="entry name" value="Endonuclease/exonuclease/phosphatase"/>
    <property type="match status" value="2"/>
</dbReference>
<feature type="region of interest" description="Disordered" evidence="1">
    <location>
        <begin position="1"/>
        <end position="53"/>
    </location>
</feature>
<proteinExistence type="predicted"/>
<dbReference type="GO" id="GO:0003824">
    <property type="term" value="F:catalytic activity"/>
    <property type="evidence" value="ECO:0007669"/>
    <property type="project" value="InterPro"/>
</dbReference>
<protein>
    <recommendedName>
        <fullName evidence="2">Endonuclease/exonuclease/phosphatase domain-containing protein</fullName>
    </recommendedName>
</protein>
<feature type="compositionally biased region" description="Low complexity" evidence="1">
    <location>
        <begin position="14"/>
        <end position="28"/>
    </location>
</feature>
<dbReference type="OrthoDB" id="428734at2759"/>
<dbReference type="InterPro" id="IPR005135">
    <property type="entry name" value="Endo/exonuclease/phosphatase"/>
</dbReference>
<dbReference type="eggNOG" id="KOG2338">
    <property type="taxonomic scope" value="Eukaryota"/>
</dbReference>
<dbReference type="InterPro" id="IPR050410">
    <property type="entry name" value="CCR4/nocturin_mRNA_transcr"/>
</dbReference>
<dbReference type="InterPro" id="IPR036691">
    <property type="entry name" value="Endo/exonu/phosph_ase_sf"/>
</dbReference>
<feature type="compositionally biased region" description="Low complexity" evidence="1">
    <location>
        <begin position="360"/>
        <end position="375"/>
    </location>
</feature>
<organism evidence="3 4">
    <name type="scientific">Ricinus communis</name>
    <name type="common">Castor bean</name>
    <dbReference type="NCBI Taxonomy" id="3988"/>
    <lineage>
        <taxon>Eukaryota</taxon>
        <taxon>Viridiplantae</taxon>
        <taxon>Streptophyta</taxon>
        <taxon>Embryophyta</taxon>
        <taxon>Tracheophyta</taxon>
        <taxon>Spermatophyta</taxon>
        <taxon>Magnoliopsida</taxon>
        <taxon>eudicotyledons</taxon>
        <taxon>Gunneridae</taxon>
        <taxon>Pentapetalae</taxon>
        <taxon>rosids</taxon>
        <taxon>fabids</taxon>
        <taxon>Malpighiales</taxon>
        <taxon>Euphorbiaceae</taxon>
        <taxon>Acalyphoideae</taxon>
        <taxon>Acalypheae</taxon>
        <taxon>Ricinus</taxon>
    </lineage>
</organism>
<dbReference type="PANTHER" id="PTHR12121:SF85">
    <property type="entry name" value="CARBON CATABOLITE REPRESSOR PROTEIN 4 HOMOLOG 6"/>
    <property type="match status" value="1"/>
</dbReference>
<dbReference type="GO" id="GO:0003730">
    <property type="term" value="F:mRNA 3'-UTR binding"/>
    <property type="evidence" value="ECO:0000318"/>
    <property type="project" value="GO_Central"/>
</dbReference>
<accession>B9RK08</accession>
<feature type="region of interest" description="Disordered" evidence="1">
    <location>
        <begin position="66"/>
        <end position="123"/>
    </location>
</feature>
<gene>
    <name evidence="3" type="ORF">RCOM_1053860</name>
</gene>
<dbReference type="InParanoid" id="B9RK08"/>
<name>B9RK08_RICCO</name>
<dbReference type="SUPFAM" id="SSF56219">
    <property type="entry name" value="DNase I-like"/>
    <property type="match status" value="1"/>
</dbReference>
<evidence type="ECO:0000313" key="4">
    <source>
        <dbReference type="Proteomes" id="UP000008311"/>
    </source>
</evidence>
<keyword evidence="4" id="KW-1185">Reference proteome</keyword>
<dbReference type="AlphaFoldDB" id="B9RK08"/>
<dbReference type="KEGG" id="rcu:8284853"/>
<evidence type="ECO:0000256" key="1">
    <source>
        <dbReference type="SAM" id="MobiDB-lite"/>
    </source>
</evidence>
<evidence type="ECO:0000259" key="2">
    <source>
        <dbReference type="Pfam" id="PF03372"/>
    </source>
</evidence>
<dbReference type="STRING" id="3988.B9RK08"/>
<dbReference type="FunCoup" id="B9RK08">
    <property type="interactions" value="2796"/>
</dbReference>